<protein>
    <recommendedName>
        <fullName evidence="3">Ubiquitin-like protease family profile domain-containing protein</fullName>
    </recommendedName>
</protein>
<evidence type="ECO:0000313" key="2">
    <source>
        <dbReference type="Proteomes" id="UP000775213"/>
    </source>
</evidence>
<dbReference type="EMBL" id="JAGFBR010000019">
    <property type="protein sequence ID" value="KAH0448752.1"/>
    <property type="molecule type" value="Genomic_DNA"/>
</dbReference>
<comment type="caution">
    <text evidence="1">The sequence shown here is derived from an EMBL/GenBank/DDBJ whole genome shotgun (WGS) entry which is preliminary data.</text>
</comment>
<dbReference type="SUPFAM" id="SSF54001">
    <property type="entry name" value="Cysteine proteinases"/>
    <property type="match status" value="1"/>
</dbReference>
<evidence type="ECO:0008006" key="3">
    <source>
        <dbReference type="Google" id="ProtNLM"/>
    </source>
</evidence>
<evidence type="ECO:0000313" key="1">
    <source>
        <dbReference type="EMBL" id="KAH0448752.1"/>
    </source>
</evidence>
<keyword evidence="2" id="KW-1185">Reference proteome</keyword>
<dbReference type="AlphaFoldDB" id="A0AAV7FY09"/>
<organism evidence="1 2">
    <name type="scientific">Dendrobium chrysotoxum</name>
    <name type="common">Orchid</name>
    <dbReference type="NCBI Taxonomy" id="161865"/>
    <lineage>
        <taxon>Eukaryota</taxon>
        <taxon>Viridiplantae</taxon>
        <taxon>Streptophyta</taxon>
        <taxon>Embryophyta</taxon>
        <taxon>Tracheophyta</taxon>
        <taxon>Spermatophyta</taxon>
        <taxon>Magnoliopsida</taxon>
        <taxon>Liliopsida</taxon>
        <taxon>Asparagales</taxon>
        <taxon>Orchidaceae</taxon>
        <taxon>Epidendroideae</taxon>
        <taxon>Malaxideae</taxon>
        <taxon>Dendrobiinae</taxon>
        <taxon>Dendrobium</taxon>
    </lineage>
</organism>
<reference evidence="1 2" key="1">
    <citation type="journal article" date="2021" name="Hortic Res">
        <title>Chromosome-scale assembly of the Dendrobium chrysotoxum genome enhances the understanding of orchid evolution.</title>
        <authorList>
            <person name="Zhang Y."/>
            <person name="Zhang G.Q."/>
            <person name="Zhang D."/>
            <person name="Liu X.D."/>
            <person name="Xu X.Y."/>
            <person name="Sun W.H."/>
            <person name="Yu X."/>
            <person name="Zhu X."/>
            <person name="Wang Z.W."/>
            <person name="Zhao X."/>
            <person name="Zhong W.Y."/>
            <person name="Chen H."/>
            <person name="Yin W.L."/>
            <person name="Huang T."/>
            <person name="Niu S.C."/>
            <person name="Liu Z.J."/>
        </authorList>
    </citation>
    <scope>NUCLEOTIDE SEQUENCE [LARGE SCALE GENOMIC DNA]</scope>
    <source>
        <strain evidence="1">Lindl</strain>
    </source>
</reference>
<sequence>MVNFRIPTVILNIADNVDDFLIYNWPESIRDFLNKVLEKKLTAIETTTSLLQRRVEALELFIFELREERNLQIEAIEKFLVDHFPAAFKPYQSGKPGESSSRTIIENNMISPSPSTIPEEVDIAEKETILPVVQEEEPLASSSHTGIARRVQRRIDKKRKVVELSFTRIFLEYPSEVDDMEVETTKIDKGTDKRRPDIEDKVPPASTYIVEAASESKIEAWPAELILNYQGRNDIIYTRGNIILYRSQIDKLLKLEYIDTNHINAFDILLYHLYKADTTTYVSHITQESIGATNLMLVPIINKFHWTLIISHLYDEIKNSFDQDIRMWPI</sequence>
<gene>
    <name evidence="1" type="ORF">IEQ34_022552</name>
</gene>
<accession>A0AAV7FY09</accession>
<dbReference type="Gene3D" id="3.40.395.10">
    <property type="entry name" value="Adenoviral Proteinase, Chain A"/>
    <property type="match status" value="1"/>
</dbReference>
<dbReference type="InterPro" id="IPR038765">
    <property type="entry name" value="Papain-like_cys_pep_sf"/>
</dbReference>
<proteinExistence type="predicted"/>
<name>A0AAV7FY09_DENCH</name>
<dbReference type="Proteomes" id="UP000775213">
    <property type="component" value="Unassembled WGS sequence"/>
</dbReference>